<protein>
    <recommendedName>
        <fullName evidence="3">Rna-directed dna polymerase from mobile element jockey-like</fullName>
    </recommendedName>
</protein>
<name>A0AAN7PI07_MYCAM</name>
<organism evidence="1 2">
    <name type="scientific">Mycteria americana</name>
    <name type="common">Wood stork</name>
    <dbReference type="NCBI Taxonomy" id="33587"/>
    <lineage>
        <taxon>Eukaryota</taxon>
        <taxon>Metazoa</taxon>
        <taxon>Chordata</taxon>
        <taxon>Craniata</taxon>
        <taxon>Vertebrata</taxon>
        <taxon>Euteleostomi</taxon>
        <taxon>Archelosauria</taxon>
        <taxon>Archosauria</taxon>
        <taxon>Dinosauria</taxon>
        <taxon>Saurischia</taxon>
        <taxon>Theropoda</taxon>
        <taxon>Coelurosauria</taxon>
        <taxon>Aves</taxon>
        <taxon>Neognathae</taxon>
        <taxon>Neoaves</taxon>
        <taxon>Aequornithes</taxon>
        <taxon>Ciconiiformes</taxon>
        <taxon>Ciconiidae</taxon>
        <taxon>Mycteria</taxon>
    </lineage>
</organism>
<proteinExistence type="predicted"/>
<dbReference type="EMBL" id="JAUNZN010000002">
    <property type="protein sequence ID" value="KAK4826478.1"/>
    <property type="molecule type" value="Genomic_DNA"/>
</dbReference>
<reference evidence="1 2" key="1">
    <citation type="journal article" date="2023" name="J. Hered.">
        <title>Chromosome-level genome of the wood stork (Mycteria americana) provides insight into avian chromosome evolution.</title>
        <authorList>
            <person name="Flamio R. Jr."/>
            <person name="Ramstad K.M."/>
        </authorList>
    </citation>
    <scope>NUCLEOTIDE SEQUENCE [LARGE SCALE GENOMIC DNA]</scope>
    <source>
        <strain evidence="1">JAX WOST 10</strain>
    </source>
</reference>
<evidence type="ECO:0008006" key="3">
    <source>
        <dbReference type="Google" id="ProtNLM"/>
    </source>
</evidence>
<comment type="caution">
    <text evidence="1">The sequence shown here is derived from an EMBL/GenBank/DDBJ whole genome shotgun (WGS) entry which is preliminary data.</text>
</comment>
<dbReference type="AlphaFoldDB" id="A0AAN7PI07"/>
<keyword evidence="2" id="KW-1185">Reference proteome</keyword>
<gene>
    <name evidence="1" type="ORF">QYF61_009474</name>
</gene>
<accession>A0AAN7PI07</accession>
<dbReference type="Proteomes" id="UP001333110">
    <property type="component" value="Unassembled WGS sequence"/>
</dbReference>
<evidence type="ECO:0000313" key="2">
    <source>
        <dbReference type="Proteomes" id="UP001333110"/>
    </source>
</evidence>
<sequence>MQWLELEKPSKWVLTQGVPKQPCLLAAFLFNGNNNEPEHSTILEYTVLKYTVLCGWYCSCGLVMSTPGVYSGTSPVIFINDLKEEMEYTLTKFADDTKQGDLDGLEEWTNRDLMKFNKDKCKVLYLEQTNPLQQCGLGIGQLGSGSAEQDLEVLVGSGLKGSQQ</sequence>
<evidence type="ECO:0000313" key="1">
    <source>
        <dbReference type="EMBL" id="KAK4826478.1"/>
    </source>
</evidence>